<feature type="compositionally biased region" description="Polar residues" evidence="1">
    <location>
        <begin position="641"/>
        <end position="656"/>
    </location>
</feature>
<dbReference type="AlphaFoldDB" id="A0A8H7MDM9"/>
<feature type="compositionally biased region" description="Polar residues" evidence="1">
    <location>
        <begin position="93"/>
        <end position="122"/>
    </location>
</feature>
<comment type="caution">
    <text evidence="2">The sequence shown here is derived from an EMBL/GenBank/DDBJ whole genome shotgun (WGS) entry which is preliminary data.</text>
</comment>
<feature type="region of interest" description="Disordered" evidence="1">
    <location>
        <begin position="637"/>
        <end position="662"/>
    </location>
</feature>
<feature type="compositionally biased region" description="Basic and acidic residues" evidence="1">
    <location>
        <begin position="258"/>
        <end position="268"/>
    </location>
</feature>
<feature type="region of interest" description="Disordered" evidence="1">
    <location>
        <begin position="724"/>
        <end position="769"/>
    </location>
</feature>
<accession>A0A8H7MDM9</accession>
<dbReference type="OrthoDB" id="3800700at2759"/>
<feature type="region of interest" description="Disordered" evidence="1">
    <location>
        <begin position="314"/>
        <end position="345"/>
    </location>
</feature>
<feature type="region of interest" description="Disordered" evidence="1">
    <location>
        <begin position="60"/>
        <end position="190"/>
    </location>
</feature>
<reference evidence="2" key="2">
    <citation type="submission" date="2020-09" db="EMBL/GenBank/DDBJ databases">
        <title>Reference genome assembly for Australian Ascochyta lentis isolate Al4.</title>
        <authorList>
            <person name="Lee R.C."/>
            <person name="Farfan-Caceres L.M."/>
            <person name="Debler J.W."/>
            <person name="Williams A.H."/>
            <person name="Henares B.M."/>
        </authorList>
    </citation>
    <scope>NUCLEOTIDE SEQUENCE</scope>
    <source>
        <strain evidence="2">Al4</strain>
    </source>
</reference>
<feature type="compositionally biased region" description="Polar residues" evidence="1">
    <location>
        <begin position="62"/>
        <end position="86"/>
    </location>
</feature>
<feature type="region of interest" description="Disordered" evidence="1">
    <location>
        <begin position="244"/>
        <end position="302"/>
    </location>
</feature>
<feature type="compositionally biased region" description="Polar residues" evidence="1">
    <location>
        <begin position="542"/>
        <end position="551"/>
    </location>
</feature>
<evidence type="ECO:0000313" key="3">
    <source>
        <dbReference type="Proteomes" id="UP000651452"/>
    </source>
</evidence>
<feature type="compositionally biased region" description="Polar residues" evidence="1">
    <location>
        <begin position="724"/>
        <end position="751"/>
    </location>
</feature>
<feature type="compositionally biased region" description="Low complexity" evidence="1">
    <location>
        <begin position="569"/>
        <end position="590"/>
    </location>
</feature>
<feature type="compositionally biased region" description="Low complexity" evidence="1">
    <location>
        <begin position="273"/>
        <end position="287"/>
    </location>
</feature>
<feature type="region of interest" description="Disordered" evidence="1">
    <location>
        <begin position="515"/>
        <end position="617"/>
    </location>
</feature>
<dbReference type="Proteomes" id="UP000651452">
    <property type="component" value="Unassembled WGS sequence"/>
</dbReference>
<gene>
    <name evidence="2" type="ORF">EKO04_005381</name>
</gene>
<feature type="compositionally biased region" description="Polar residues" evidence="1">
    <location>
        <begin position="515"/>
        <end position="526"/>
    </location>
</feature>
<dbReference type="EMBL" id="RZGK01000009">
    <property type="protein sequence ID" value="KAF9696501.1"/>
    <property type="molecule type" value="Genomic_DNA"/>
</dbReference>
<protein>
    <submittedName>
        <fullName evidence="2">Uncharacterized protein</fullName>
    </submittedName>
</protein>
<name>A0A8H7MDM9_9PLEO</name>
<organism evidence="2 3">
    <name type="scientific">Ascochyta lentis</name>
    <dbReference type="NCBI Taxonomy" id="205686"/>
    <lineage>
        <taxon>Eukaryota</taxon>
        <taxon>Fungi</taxon>
        <taxon>Dikarya</taxon>
        <taxon>Ascomycota</taxon>
        <taxon>Pezizomycotina</taxon>
        <taxon>Dothideomycetes</taxon>
        <taxon>Pleosporomycetidae</taxon>
        <taxon>Pleosporales</taxon>
        <taxon>Pleosporineae</taxon>
        <taxon>Didymellaceae</taxon>
        <taxon>Ascochyta</taxon>
    </lineage>
</organism>
<evidence type="ECO:0000256" key="1">
    <source>
        <dbReference type="SAM" id="MobiDB-lite"/>
    </source>
</evidence>
<proteinExistence type="predicted"/>
<feature type="compositionally biased region" description="Polar residues" evidence="1">
    <location>
        <begin position="133"/>
        <end position="157"/>
    </location>
</feature>
<sequence length="836" mass="91339">MSQPQPIDQRWVAMRARHEDEVGAFVRKIATAQEQFSSQVEAAHAAILARHSQQEKEFYGVTPNTPSHALSTRQSVVAKTQPTTSKMGFAAAHTTQKPLPTPISSDKRQSGGQLTPLSSTAHDSQREKDRGTPSASVSQQQAEKQLKLSYQSLQAQSHRGERTAAVPTRDQPLMPRQRKPSGTGLRRRPAQVKQCEIINLCSDDDDESDDDVVVEVTRSTYHENTAVPTPVLPSIPTATLQLFGEKPKKQPATSEPPLMKRENAEVKRSTQGQPRLPQLAQNNNQNPVTDLLSAQPPHSERYRDSAALNALSSSMSQRAIPPQHRAQAAPQPARNNAPPTFEKDTVYPTNTAIQDTSDLMVNHTALPANKELPPLHQHKQNTGFVSHTLDNGRMEVTIPDSIGVFTRSSSDDDVDIEDVPLALLNVKAVLKQLGIIVSNNDGMELDSSAPTVGKSSNYMSDMQRTHLPTPSPSFASTPATCQVSEAAALLSKFKKPPLPVTTSGENDCSQICTANSESSRHTTTANLLPDKPLVSRRESSRASHISNISTLSRKRRVVDLSDDEQSMYSPSESSTSTERNMSASFLSFASKKSRLTTSKTPEPKDPLPPSASFVDPMGNKRNGMVFKTVAQSIPMAPSRTPVANSKPSTTRTPTQASREKREVFTISPGKRHAAMKAQQMIQKFSEADEEFHTEDQIFQAAARKVRMGGAATADLGQRLRSMSITPVPMSTPSNVRKNSTLPDSPTTSANTAARAKTSHGIYTKNRPSTNRLINGHLGLRSRNINQLIGDDSDKDSEEDLDISEFTYVNGIIIQAGQEGRLTEVQTKPIIVKDGRR</sequence>
<reference evidence="2" key="1">
    <citation type="submission" date="2018-12" db="EMBL/GenBank/DDBJ databases">
        <authorList>
            <person name="Syme R.A."/>
            <person name="Farfan-Caceres L."/>
            <person name="Lichtenzveig J."/>
        </authorList>
    </citation>
    <scope>NUCLEOTIDE SEQUENCE</scope>
    <source>
        <strain evidence="2">Al4</strain>
    </source>
</reference>
<keyword evidence="3" id="KW-1185">Reference proteome</keyword>
<evidence type="ECO:0000313" key="2">
    <source>
        <dbReference type="EMBL" id="KAF9696501.1"/>
    </source>
</evidence>
<feature type="compositionally biased region" description="Low complexity" evidence="1">
    <location>
        <begin position="314"/>
        <end position="339"/>
    </location>
</feature>